<evidence type="ECO:0000313" key="3">
    <source>
        <dbReference type="Proteomes" id="UP000076512"/>
    </source>
</evidence>
<evidence type="ECO:0000259" key="1">
    <source>
        <dbReference type="Pfam" id="PF26527"/>
    </source>
</evidence>
<organism evidence="2 3">
    <name type="scientific">Nocardia terpenica</name>
    <dbReference type="NCBI Taxonomy" id="455432"/>
    <lineage>
        <taxon>Bacteria</taxon>
        <taxon>Bacillati</taxon>
        <taxon>Actinomycetota</taxon>
        <taxon>Actinomycetes</taxon>
        <taxon>Mycobacteriales</taxon>
        <taxon>Nocardiaceae</taxon>
        <taxon>Nocardia</taxon>
    </lineage>
</organism>
<gene>
    <name evidence="2" type="ORF">AWN90_06855</name>
</gene>
<dbReference type="EMBL" id="LWGR01000016">
    <property type="protein sequence ID" value="KZM70257.1"/>
    <property type="molecule type" value="Genomic_DNA"/>
</dbReference>
<dbReference type="Proteomes" id="UP000076512">
    <property type="component" value="Unassembled WGS sequence"/>
</dbReference>
<feature type="domain" description="DUF8176" evidence="1">
    <location>
        <begin position="3"/>
        <end position="92"/>
    </location>
</feature>
<sequence length="94" mass="10348">MLFEAAYYQARDGGLARRLVAAEAAVASPMDIQAGIDSIPAATTFCARIQRLRPDLYDVQIREDRPAEPQNVWRQRIATSDSDGHTMITAITAV</sequence>
<protein>
    <recommendedName>
        <fullName evidence="1">DUF8176 domain-containing protein</fullName>
    </recommendedName>
</protein>
<dbReference type="OrthoDB" id="4534367at2"/>
<evidence type="ECO:0000313" key="2">
    <source>
        <dbReference type="EMBL" id="KZM70257.1"/>
    </source>
</evidence>
<reference evidence="2 3" key="1">
    <citation type="submission" date="2016-04" db="EMBL/GenBank/DDBJ databases">
        <authorList>
            <person name="Evans L.H."/>
            <person name="Alamgir A."/>
            <person name="Owens N."/>
            <person name="Weber N.D."/>
            <person name="Virtaneva K."/>
            <person name="Barbian K."/>
            <person name="Babar A."/>
            <person name="Rosenke K."/>
        </authorList>
    </citation>
    <scope>NUCLEOTIDE SEQUENCE [LARGE SCALE GENOMIC DNA]</scope>
    <source>
        <strain evidence="2 3">IFM 0406</strain>
    </source>
</reference>
<accession>A0A164JC47</accession>
<comment type="caution">
    <text evidence="2">The sequence shown here is derived from an EMBL/GenBank/DDBJ whole genome shotgun (WGS) entry which is preliminary data.</text>
</comment>
<dbReference type="Pfam" id="PF26527">
    <property type="entry name" value="DUF8176"/>
    <property type="match status" value="1"/>
</dbReference>
<dbReference type="InterPro" id="IPR058489">
    <property type="entry name" value="DUF8176"/>
</dbReference>
<dbReference type="RefSeq" id="WP_067578661.1">
    <property type="nucleotide sequence ID" value="NZ_JABMCZ010000003.1"/>
</dbReference>
<name>A0A164JC47_9NOCA</name>
<keyword evidence="3" id="KW-1185">Reference proteome</keyword>
<proteinExistence type="predicted"/>
<dbReference type="AlphaFoldDB" id="A0A164JC47"/>